<feature type="compositionally biased region" description="Low complexity" evidence="1">
    <location>
        <begin position="36"/>
        <end position="76"/>
    </location>
</feature>
<sequence length="168" mass="16187">MGDGMKRLIPISAAAIVTAGLFAGCAPTSSPEGRHPTSSPGASASHSPSSPSAPAGSRATKAPDAGAAAPETAPSAGLDEAKKACQVVSAGLADGTIGVPASAESLAPATASAIAAESADQSWSALAAALSDFVEGATASRPDVQRVNQDLERLDAQCAPIGAPMPAS</sequence>
<feature type="region of interest" description="Disordered" evidence="1">
    <location>
        <begin position="25"/>
        <end position="79"/>
    </location>
</feature>
<protein>
    <submittedName>
        <fullName evidence="3">Uncharacterized protein</fullName>
    </submittedName>
</protein>
<dbReference type="EMBL" id="AWVQ01000167">
    <property type="protein sequence ID" value="ERK72233.1"/>
    <property type="molecule type" value="Genomic_DNA"/>
</dbReference>
<dbReference type="HOGENOM" id="CLU_1584431_0_0_11"/>
<organism evidence="3 4">
    <name type="scientific">Leifsonia aquatica ATCC 14665</name>
    <dbReference type="NCBI Taxonomy" id="1358026"/>
    <lineage>
        <taxon>Bacteria</taxon>
        <taxon>Bacillati</taxon>
        <taxon>Actinomycetota</taxon>
        <taxon>Actinomycetes</taxon>
        <taxon>Micrococcales</taxon>
        <taxon>Microbacteriaceae</taxon>
        <taxon>Leifsonia</taxon>
    </lineage>
</organism>
<dbReference type="PROSITE" id="PS51257">
    <property type="entry name" value="PROKAR_LIPOPROTEIN"/>
    <property type="match status" value="1"/>
</dbReference>
<gene>
    <name evidence="3" type="ORF">N136_01411</name>
</gene>
<reference evidence="3 4" key="1">
    <citation type="submission" date="2013-08" db="EMBL/GenBank/DDBJ databases">
        <authorList>
            <person name="Weinstock G."/>
            <person name="Sodergren E."/>
            <person name="Wylie T."/>
            <person name="Fulton L."/>
            <person name="Fulton R."/>
            <person name="Fronick C."/>
            <person name="O'Laughlin M."/>
            <person name="Godfrey J."/>
            <person name="Miner T."/>
            <person name="Herter B."/>
            <person name="Appelbaum E."/>
            <person name="Cordes M."/>
            <person name="Lek S."/>
            <person name="Wollam A."/>
            <person name="Pepin K.H."/>
            <person name="Palsikar V.B."/>
            <person name="Mitreva M."/>
            <person name="Wilson R.K."/>
        </authorList>
    </citation>
    <scope>NUCLEOTIDE SEQUENCE [LARGE SCALE GENOMIC DNA]</scope>
    <source>
        <strain evidence="3 4">ATCC 14665</strain>
    </source>
</reference>
<keyword evidence="2" id="KW-0732">Signal</keyword>
<proteinExistence type="predicted"/>
<comment type="caution">
    <text evidence="3">The sequence shown here is derived from an EMBL/GenBank/DDBJ whole genome shotgun (WGS) entry which is preliminary data.</text>
</comment>
<evidence type="ECO:0000313" key="3">
    <source>
        <dbReference type="EMBL" id="ERK72233.1"/>
    </source>
</evidence>
<evidence type="ECO:0000313" key="4">
    <source>
        <dbReference type="Proteomes" id="UP000016605"/>
    </source>
</evidence>
<accession>U2T406</accession>
<dbReference type="AlphaFoldDB" id="U2T406"/>
<evidence type="ECO:0000256" key="1">
    <source>
        <dbReference type="SAM" id="MobiDB-lite"/>
    </source>
</evidence>
<dbReference type="Proteomes" id="UP000016605">
    <property type="component" value="Unassembled WGS sequence"/>
</dbReference>
<feature type="chain" id="PRO_5039316422" evidence="2">
    <location>
        <begin position="24"/>
        <end position="168"/>
    </location>
</feature>
<evidence type="ECO:0000256" key="2">
    <source>
        <dbReference type="SAM" id="SignalP"/>
    </source>
</evidence>
<feature type="signal peptide" evidence="2">
    <location>
        <begin position="1"/>
        <end position="23"/>
    </location>
</feature>
<name>U2T406_LEIAQ</name>